<feature type="domain" description="C2H2-type" evidence="2">
    <location>
        <begin position="29"/>
        <end position="58"/>
    </location>
</feature>
<comment type="caution">
    <text evidence="3">The sequence shown here is derived from an EMBL/GenBank/DDBJ whole genome shotgun (WGS) entry which is preliminary data.</text>
</comment>
<keyword evidence="1" id="KW-0479">Metal-binding</keyword>
<dbReference type="InterPro" id="IPR013087">
    <property type="entry name" value="Znf_C2H2_type"/>
</dbReference>
<protein>
    <recommendedName>
        <fullName evidence="2">C2H2-type domain-containing protein</fullName>
    </recommendedName>
</protein>
<evidence type="ECO:0000313" key="4">
    <source>
        <dbReference type="Proteomes" id="UP000729913"/>
    </source>
</evidence>
<sequence length="108" mass="12980">MVDIKPRLICKGLKNLTDDNFIKIETVKYACPNPDCDSVFTDKSNRNRHYNYHCGKPPRFQCPYCSHKSHRKSDVQVHINSRHRFFRNYVIELYNPCKKRNYINKKTE</sequence>
<accession>A0A8J5QJZ5</accession>
<dbReference type="SMART" id="SM00355">
    <property type="entry name" value="ZnF_C2H2"/>
    <property type="match status" value="2"/>
</dbReference>
<keyword evidence="4" id="KW-1185">Reference proteome</keyword>
<keyword evidence="1" id="KW-0863">Zinc-finger</keyword>
<dbReference type="AlphaFoldDB" id="A0A8J5QJZ5"/>
<evidence type="ECO:0000259" key="2">
    <source>
        <dbReference type="PROSITE" id="PS50157"/>
    </source>
</evidence>
<dbReference type="Proteomes" id="UP000729913">
    <property type="component" value="Unassembled WGS sequence"/>
</dbReference>
<dbReference type="GO" id="GO:0008270">
    <property type="term" value="F:zinc ion binding"/>
    <property type="evidence" value="ECO:0007669"/>
    <property type="project" value="UniProtKB-KW"/>
</dbReference>
<name>A0A8J5QJZ5_9HYME</name>
<reference evidence="3" key="1">
    <citation type="submission" date="2020-03" db="EMBL/GenBank/DDBJ databases">
        <authorList>
            <person name="Chebbi M.A."/>
            <person name="Drezen J.M."/>
        </authorList>
    </citation>
    <scope>NUCLEOTIDE SEQUENCE</scope>
    <source>
        <tissue evidence="3">Whole body</tissue>
    </source>
</reference>
<keyword evidence="1" id="KW-0862">Zinc</keyword>
<gene>
    <name evidence="3" type="ORF">G9C98_007949</name>
</gene>
<reference evidence="3" key="2">
    <citation type="submission" date="2021-04" db="EMBL/GenBank/DDBJ databases">
        <title>Genome-wide patterns of bracovirus chromosomal integration into multiple host tissues during parasitism.</title>
        <authorList>
            <person name="Chebbi M.A.C."/>
        </authorList>
    </citation>
    <scope>NUCLEOTIDE SEQUENCE</scope>
    <source>
        <tissue evidence="3">Whole body</tissue>
    </source>
</reference>
<evidence type="ECO:0000313" key="3">
    <source>
        <dbReference type="EMBL" id="KAG8034873.1"/>
    </source>
</evidence>
<dbReference type="PROSITE" id="PS50157">
    <property type="entry name" value="ZINC_FINGER_C2H2_2"/>
    <property type="match status" value="1"/>
</dbReference>
<dbReference type="OrthoDB" id="3437960at2759"/>
<evidence type="ECO:0000256" key="1">
    <source>
        <dbReference type="PROSITE-ProRule" id="PRU00042"/>
    </source>
</evidence>
<dbReference type="EMBL" id="JAAOIC020000067">
    <property type="protein sequence ID" value="KAG8034873.1"/>
    <property type="molecule type" value="Genomic_DNA"/>
</dbReference>
<organism evidence="3 4">
    <name type="scientific">Cotesia typhae</name>
    <dbReference type="NCBI Taxonomy" id="2053667"/>
    <lineage>
        <taxon>Eukaryota</taxon>
        <taxon>Metazoa</taxon>
        <taxon>Ecdysozoa</taxon>
        <taxon>Arthropoda</taxon>
        <taxon>Hexapoda</taxon>
        <taxon>Insecta</taxon>
        <taxon>Pterygota</taxon>
        <taxon>Neoptera</taxon>
        <taxon>Endopterygota</taxon>
        <taxon>Hymenoptera</taxon>
        <taxon>Apocrita</taxon>
        <taxon>Ichneumonoidea</taxon>
        <taxon>Braconidae</taxon>
        <taxon>Microgastrinae</taxon>
        <taxon>Cotesia</taxon>
    </lineage>
</organism>
<dbReference type="Pfam" id="PF00096">
    <property type="entry name" value="zf-C2H2"/>
    <property type="match status" value="1"/>
</dbReference>
<dbReference type="PROSITE" id="PS00028">
    <property type="entry name" value="ZINC_FINGER_C2H2_1"/>
    <property type="match status" value="1"/>
</dbReference>
<proteinExistence type="predicted"/>